<accession>A0ABU5CLP7</accession>
<protein>
    <submittedName>
        <fullName evidence="2">Aminotransferase class I/II-fold pyridoxal phosphate-dependent enzyme</fullName>
    </submittedName>
</protein>
<gene>
    <name evidence="2" type="ORF">P5G51_016450</name>
</gene>
<dbReference type="Proteomes" id="UP001228376">
    <property type="component" value="Unassembled WGS sequence"/>
</dbReference>
<dbReference type="Gene3D" id="3.40.640.10">
    <property type="entry name" value="Type I PLP-dependent aspartate aminotransferase-like (Major domain)"/>
    <property type="match status" value="1"/>
</dbReference>
<keyword evidence="2" id="KW-0808">Transferase</keyword>
<dbReference type="RefSeq" id="WP_320385056.1">
    <property type="nucleotide sequence ID" value="NZ_JAROCA020000002.1"/>
</dbReference>
<dbReference type="GO" id="GO:0008483">
    <property type="term" value="F:transaminase activity"/>
    <property type="evidence" value="ECO:0007669"/>
    <property type="project" value="UniProtKB-KW"/>
</dbReference>
<reference evidence="2 3" key="1">
    <citation type="submission" date="2023-10" db="EMBL/GenBank/DDBJ databases">
        <title>179-bfca-hs.</title>
        <authorList>
            <person name="Miliotis G."/>
            <person name="Sengupta P."/>
            <person name="Hameed A."/>
            <person name="Chuvochina M."/>
            <person name="Mcdonagh F."/>
            <person name="Simpson A.C."/>
            <person name="Singh N.K."/>
            <person name="Rekha P.D."/>
            <person name="Raman K."/>
            <person name="Hugenholtz P."/>
            <person name="Venkateswaran K."/>
        </authorList>
    </citation>
    <scope>NUCLEOTIDE SEQUENCE [LARGE SCALE GENOMIC DNA]</scope>
    <source>
        <strain evidence="2 3">179-BFC-A-HS</strain>
    </source>
</reference>
<keyword evidence="3" id="KW-1185">Reference proteome</keyword>
<dbReference type="Pfam" id="PF00155">
    <property type="entry name" value="Aminotran_1_2"/>
    <property type="match status" value="1"/>
</dbReference>
<keyword evidence="2" id="KW-0032">Aminotransferase</keyword>
<comment type="caution">
    <text evidence="2">The sequence shown here is derived from an EMBL/GenBank/DDBJ whole genome shotgun (WGS) entry which is preliminary data.</text>
</comment>
<dbReference type="EMBL" id="JAROCA020000002">
    <property type="protein sequence ID" value="MDY0406737.1"/>
    <property type="molecule type" value="Genomic_DNA"/>
</dbReference>
<dbReference type="InterPro" id="IPR015421">
    <property type="entry name" value="PyrdxlP-dep_Trfase_major"/>
</dbReference>
<evidence type="ECO:0000259" key="1">
    <source>
        <dbReference type="Pfam" id="PF00155"/>
    </source>
</evidence>
<feature type="domain" description="Aminotransferase class I/classII large" evidence="1">
    <location>
        <begin position="54"/>
        <end position="150"/>
    </location>
</feature>
<evidence type="ECO:0000313" key="3">
    <source>
        <dbReference type="Proteomes" id="UP001228376"/>
    </source>
</evidence>
<evidence type="ECO:0000313" key="2">
    <source>
        <dbReference type="EMBL" id="MDY0406737.1"/>
    </source>
</evidence>
<organism evidence="2 3">
    <name type="scientific">Tigheibacillus jepli</name>
    <dbReference type="NCBI Taxonomy" id="3035914"/>
    <lineage>
        <taxon>Bacteria</taxon>
        <taxon>Bacillati</taxon>
        <taxon>Bacillota</taxon>
        <taxon>Bacilli</taxon>
        <taxon>Bacillales</taxon>
        <taxon>Bacillaceae</taxon>
        <taxon>Tigheibacillus</taxon>
    </lineage>
</organism>
<name>A0ABU5CLP7_9BACI</name>
<proteinExistence type="predicted"/>
<sequence>MSYDASQLKYAASVIPTMTVRQAQQLQFKLTDTMSSHFSGDQFLSLGDLGVAPRFGKPEQTQRVECTLADLFGAEKAALVRGAGTGAIRGILSQLLLPGDCMFIHTAPVYTTTNDTIRILGLQTKQIDYNDLRAVESAVKEDHTCKVFYIQHARQQPTDTYDLKSVIHTVKSSS</sequence>
<dbReference type="SUPFAM" id="SSF53383">
    <property type="entry name" value="PLP-dependent transferases"/>
    <property type="match status" value="1"/>
</dbReference>
<dbReference type="InterPro" id="IPR004839">
    <property type="entry name" value="Aminotransferase_I/II_large"/>
</dbReference>
<dbReference type="InterPro" id="IPR015424">
    <property type="entry name" value="PyrdxlP-dep_Trfase"/>
</dbReference>